<comment type="caution">
    <text evidence="1">The sequence shown here is derived from an EMBL/GenBank/DDBJ whole genome shotgun (WGS) entry which is preliminary data.</text>
</comment>
<dbReference type="Proteomes" id="UP000821845">
    <property type="component" value="Chromosome 2"/>
</dbReference>
<evidence type="ECO:0000313" key="2">
    <source>
        <dbReference type="Proteomes" id="UP000821845"/>
    </source>
</evidence>
<keyword evidence="2" id="KW-1185">Reference proteome</keyword>
<organism evidence="1 2">
    <name type="scientific">Hyalomma asiaticum</name>
    <name type="common">Tick</name>
    <dbReference type="NCBI Taxonomy" id="266040"/>
    <lineage>
        <taxon>Eukaryota</taxon>
        <taxon>Metazoa</taxon>
        <taxon>Ecdysozoa</taxon>
        <taxon>Arthropoda</taxon>
        <taxon>Chelicerata</taxon>
        <taxon>Arachnida</taxon>
        <taxon>Acari</taxon>
        <taxon>Parasitiformes</taxon>
        <taxon>Ixodida</taxon>
        <taxon>Ixodoidea</taxon>
        <taxon>Ixodidae</taxon>
        <taxon>Hyalomminae</taxon>
        <taxon>Hyalomma</taxon>
    </lineage>
</organism>
<evidence type="ECO:0000313" key="1">
    <source>
        <dbReference type="EMBL" id="KAH6939244.1"/>
    </source>
</evidence>
<name>A0ACB7SZP0_HYAAI</name>
<gene>
    <name evidence="1" type="ORF">HPB50_016568</name>
</gene>
<protein>
    <submittedName>
        <fullName evidence="1">Uncharacterized protein</fullName>
    </submittedName>
</protein>
<sequence length="100" mass="10628">MPLMLDPLLPEGGVARRLLSAVAAAAADPVAEETPKQGGSGGDLPPSSSTFRLRIQRRRRRCGDSYATAPRPKKTGPDRRSRRFSRSHAASIPPVPEGAA</sequence>
<reference evidence="1" key="1">
    <citation type="submission" date="2020-05" db="EMBL/GenBank/DDBJ databases">
        <title>Large-scale comparative analyses of tick genomes elucidate their genetic diversity and vector capacities.</title>
        <authorList>
            <person name="Jia N."/>
            <person name="Wang J."/>
            <person name="Shi W."/>
            <person name="Du L."/>
            <person name="Sun Y."/>
            <person name="Zhan W."/>
            <person name="Jiang J."/>
            <person name="Wang Q."/>
            <person name="Zhang B."/>
            <person name="Ji P."/>
            <person name="Sakyi L.B."/>
            <person name="Cui X."/>
            <person name="Yuan T."/>
            <person name="Jiang B."/>
            <person name="Yang W."/>
            <person name="Lam T.T.-Y."/>
            <person name="Chang Q."/>
            <person name="Ding S."/>
            <person name="Wang X."/>
            <person name="Zhu J."/>
            <person name="Ruan X."/>
            <person name="Zhao L."/>
            <person name="Wei J."/>
            <person name="Que T."/>
            <person name="Du C."/>
            <person name="Cheng J."/>
            <person name="Dai P."/>
            <person name="Han X."/>
            <person name="Huang E."/>
            <person name="Gao Y."/>
            <person name="Liu J."/>
            <person name="Shao H."/>
            <person name="Ye R."/>
            <person name="Li L."/>
            <person name="Wei W."/>
            <person name="Wang X."/>
            <person name="Wang C."/>
            <person name="Yang T."/>
            <person name="Huo Q."/>
            <person name="Li W."/>
            <person name="Guo W."/>
            <person name="Chen H."/>
            <person name="Zhou L."/>
            <person name="Ni X."/>
            <person name="Tian J."/>
            <person name="Zhou Y."/>
            <person name="Sheng Y."/>
            <person name="Liu T."/>
            <person name="Pan Y."/>
            <person name="Xia L."/>
            <person name="Li J."/>
            <person name="Zhao F."/>
            <person name="Cao W."/>
        </authorList>
    </citation>
    <scope>NUCLEOTIDE SEQUENCE</scope>
    <source>
        <strain evidence="1">Hyas-2018</strain>
    </source>
</reference>
<accession>A0ACB7SZP0</accession>
<proteinExistence type="predicted"/>
<dbReference type="EMBL" id="CM023482">
    <property type="protein sequence ID" value="KAH6939244.1"/>
    <property type="molecule type" value="Genomic_DNA"/>
</dbReference>